<dbReference type="InterPro" id="IPR001647">
    <property type="entry name" value="HTH_TetR"/>
</dbReference>
<dbReference type="InterPro" id="IPR009057">
    <property type="entry name" value="Homeodomain-like_sf"/>
</dbReference>
<dbReference type="InterPro" id="IPR036271">
    <property type="entry name" value="Tet_transcr_reg_TetR-rel_C_sf"/>
</dbReference>
<organism evidence="7 8">
    <name type="scientific">Alteromonas aestuariivivens</name>
    <dbReference type="NCBI Taxonomy" id="1938339"/>
    <lineage>
        <taxon>Bacteria</taxon>
        <taxon>Pseudomonadati</taxon>
        <taxon>Pseudomonadota</taxon>
        <taxon>Gammaproteobacteria</taxon>
        <taxon>Alteromonadales</taxon>
        <taxon>Alteromonadaceae</taxon>
        <taxon>Alteromonas/Salinimonas group</taxon>
        <taxon>Alteromonas</taxon>
    </lineage>
</organism>
<dbReference type="InterPro" id="IPR023772">
    <property type="entry name" value="DNA-bd_HTH_TetR-type_CS"/>
</dbReference>
<evidence type="ECO:0000313" key="8">
    <source>
        <dbReference type="Proteomes" id="UP000256561"/>
    </source>
</evidence>
<dbReference type="Pfam" id="PF00440">
    <property type="entry name" value="TetR_N"/>
    <property type="match status" value="1"/>
</dbReference>
<evidence type="ECO:0000259" key="6">
    <source>
        <dbReference type="PROSITE" id="PS50977"/>
    </source>
</evidence>
<dbReference type="PANTHER" id="PTHR30055">
    <property type="entry name" value="HTH-TYPE TRANSCRIPTIONAL REGULATOR RUTR"/>
    <property type="match status" value="1"/>
</dbReference>
<dbReference type="InterPro" id="IPR013572">
    <property type="entry name" value="Tscrpt_reg_MAATS_C"/>
</dbReference>
<dbReference type="Proteomes" id="UP000256561">
    <property type="component" value="Unassembled WGS sequence"/>
</dbReference>
<dbReference type="EMBL" id="QRHA01000006">
    <property type="protein sequence ID" value="RDV25498.1"/>
    <property type="molecule type" value="Genomic_DNA"/>
</dbReference>
<dbReference type="RefSeq" id="WP_115593152.1">
    <property type="nucleotide sequence ID" value="NZ_QRHA01000006.1"/>
</dbReference>
<dbReference type="PROSITE" id="PS01081">
    <property type="entry name" value="HTH_TETR_1"/>
    <property type="match status" value="1"/>
</dbReference>
<protein>
    <submittedName>
        <fullName evidence="7">TetR family transcriptional regulator</fullName>
    </submittedName>
</protein>
<dbReference type="AlphaFoldDB" id="A0A3D8M6Z6"/>
<evidence type="ECO:0000256" key="5">
    <source>
        <dbReference type="PROSITE-ProRule" id="PRU00335"/>
    </source>
</evidence>
<dbReference type="GO" id="GO:0000976">
    <property type="term" value="F:transcription cis-regulatory region binding"/>
    <property type="evidence" value="ECO:0007669"/>
    <property type="project" value="TreeGrafter"/>
</dbReference>
<dbReference type="PRINTS" id="PR00455">
    <property type="entry name" value="HTHTETR"/>
</dbReference>
<proteinExistence type="predicted"/>
<dbReference type="InterPro" id="IPR050109">
    <property type="entry name" value="HTH-type_TetR-like_transc_reg"/>
</dbReference>
<reference evidence="8" key="1">
    <citation type="submission" date="2018-08" db="EMBL/GenBank/DDBJ databases">
        <authorList>
            <person name="Zhang J."/>
            <person name="Du Z.-J."/>
        </authorList>
    </citation>
    <scope>NUCLEOTIDE SEQUENCE [LARGE SCALE GENOMIC DNA]</scope>
    <source>
        <strain evidence="8">KCTC 52655</strain>
    </source>
</reference>
<gene>
    <name evidence="7" type="ORF">DXV75_09365</name>
</gene>
<dbReference type="SUPFAM" id="SSF46689">
    <property type="entry name" value="Homeodomain-like"/>
    <property type="match status" value="1"/>
</dbReference>
<keyword evidence="2" id="KW-0805">Transcription regulation</keyword>
<evidence type="ECO:0000256" key="2">
    <source>
        <dbReference type="ARBA" id="ARBA00023015"/>
    </source>
</evidence>
<dbReference type="Pfam" id="PF08361">
    <property type="entry name" value="TetR_C_2"/>
    <property type="match status" value="1"/>
</dbReference>
<name>A0A3D8M6Z6_9ALTE</name>
<evidence type="ECO:0000256" key="1">
    <source>
        <dbReference type="ARBA" id="ARBA00022491"/>
    </source>
</evidence>
<dbReference type="OrthoDB" id="5816932at2"/>
<dbReference type="SUPFAM" id="SSF48498">
    <property type="entry name" value="Tetracyclin repressor-like, C-terminal domain"/>
    <property type="match status" value="1"/>
</dbReference>
<keyword evidence="8" id="KW-1185">Reference proteome</keyword>
<feature type="DNA-binding region" description="H-T-H motif" evidence="5">
    <location>
        <begin position="32"/>
        <end position="51"/>
    </location>
</feature>
<accession>A0A3D8M6Z6</accession>
<comment type="caution">
    <text evidence="7">The sequence shown here is derived from an EMBL/GenBank/DDBJ whole genome shotgun (WGS) entry which is preliminary data.</text>
</comment>
<evidence type="ECO:0000256" key="4">
    <source>
        <dbReference type="ARBA" id="ARBA00023163"/>
    </source>
</evidence>
<dbReference type="PROSITE" id="PS50977">
    <property type="entry name" value="HTH_TETR_2"/>
    <property type="match status" value="1"/>
</dbReference>
<sequence length="212" mass="24274">MRRTKEDAEKTKQDILDAAVDIFSEKGVAKASLEQIAQAANVTRGAVYWHFKNKIEIFDALHERLHTPFIQRILEGLEVEHPDPVAQLQELCTNLLIELDQDPQKKKALILFLLKCDYSGELEASKAQYLENKMQKLQAFSRYFDKAIAQGRLPADSNPRILTMAVSCYLRGIVLEYLEFPKQVRLKDDAAELMNFFFKNLLGSHHSPVPTQ</sequence>
<evidence type="ECO:0000313" key="7">
    <source>
        <dbReference type="EMBL" id="RDV25498.1"/>
    </source>
</evidence>
<keyword evidence="4" id="KW-0804">Transcription</keyword>
<evidence type="ECO:0000256" key="3">
    <source>
        <dbReference type="ARBA" id="ARBA00023125"/>
    </source>
</evidence>
<dbReference type="GO" id="GO:0003700">
    <property type="term" value="F:DNA-binding transcription factor activity"/>
    <property type="evidence" value="ECO:0007669"/>
    <property type="project" value="TreeGrafter"/>
</dbReference>
<keyword evidence="3 5" id="KW-0238">DNA-binding</keyword>
<dbReference type="Gene3D" id="1.10.357.10">
    <property type="entry name" value="Tetracycline Repressor, domain 2"/>
    <property type="match status" value="1"/>
</dbReference>
<dbReference type="PANTHER" id="PTHR30055:SF240">
    <property type="entry name" value="HTH-TYPE TRANSCRIPTIONAL REGULATOR ACRR"/>
    <property type="match status" value="1"/>
</dbReference>
<keyword evidence="1" id="KW-0678">Repressor</keyword>
<feature type="domain" description="HTH tetR-type" evidence="6">
    <location>
        <begin position="9"/>
        <end position="69"/>
    </location>
</feature>